<dbReference type="InterPro" id="IPR011992">
    <property type="entry name" value="EF-hand-dom_pair"/>
</dbReference>
<dbReference type="PANTHER" id="PTHR10891">
    <property type="entry name" value="EF-HAND CALCIUM-BINDING DOMAIN CONTAINING PROTEIN"/>
    <property type="match status" value="1"/>
</dbReference>
<dbReference type="Pfam" id="PF11938">
    <property type="entry name" value="DUF3456"/>
    <property type="match status" value="1"/>
</dbReference>
<keyword evidence="8" id="KW-1185">Reference proteome</keyword>
<dbReference type="Pfam" id="PF13499">
    <property type="entry name" value="EF-hand_7"/>
    <property type="match status" value="1"/>
</dbReference>
<evidence type="ECO:0000256" key="2">
    <source>
        <dbReference type="ARBA" id="ARBA00022737"/>
    </source>
</evidence>
<feature type="domain" description="EF-hand" evidence="6">
    <location>
        <begin position="232"/>
        <end position="267"/>
    </location>
</feature>
<evidence type="ECO:0000256" key="1">
    <source>
        <dbReference type="ARBA" id="ARBA00022723"/>
    </source>
</evidence>
<protein>
    <recommendedName>
        <fullName evidence="6">EF-hand domain-containing protein</fullName>
    </recommendedName>
</protein>
<dbReference type="InterPro" id="IPR002048">
    <property type="entry name" value="EF_hand_dom"/>
</dbReference>
<evidence type="ECO:0000256" key="5">
    <source>
        <dbReference type="SAM" id="SignalP"/>
    </source>
</evidence>
<keyword evidence="5" id="KW-0732">Signal</keyword>
<keyword evidence="3" id="KW-0106">Calcium</keyword>
<organism evidence="7 8">
    <name type="scientific">Prymnesium parvum</name>
    <name type="common">Toxic golden alga</name>
    <dbReference type="NCBI Taxonomy" id="97485"/>
    <lineage>
        <taxon>Eukaryota</taxon>
        <taxon>Haptista</taxon>
        <taxon>Haptophyta</taxon>
        <taxon>Prymnesiophyceae</taxon>
        <taxon>Prymnesiales</taxon>
        <taxon>Prymnesiaceae</taxon>
        <taxon>Prymnesium</taxon>
    </lineage>
</organism>
<evidence type="ECO:0000256" key="3">
    <source>
        <dbReference type="ARBA" id="ARBA00022837"/>
    </source>
</evidence>
<dbReference type="CDD" id="cd00051">
    <property type="entry name" value="EFh"/>
    <property type="match status" value="1"/>
</dbReference>
<dbReference type="GO" id="GO:0005509">
    <property type="term" value="F:calcium ion binding"/>
    <property type="evidence" value="ECO:0007669"/>
    <property type="project" value="InterPro"/>
</dbReference>
<keyword evidence="2" id="KW-0677">Repeat</keyword>
<dbReference type="SUPFAM" id="SSF47473">
    <property type="entry name" value="EF-hand"/>
    <property type="match status" value="1"/>
</dbReference>
<feature type="signal peptide" evidence="5">
    <location>
        <begin position="1"/>
        <end position="15"/>
    </location>
</feature>
<name>A0AB34JIN2_PRYPA</name>
<evidence type="ECO:0000313" key="7">
    <source>
        <dbReference type="EMBL" id="KAL1521261.1"/>
    </source>
</evidence>
<feature type="chain" id="PRO_5044261079" description="EF-hand domain-containing protein" evidence="5">
    <location>
        <begin position="16"/>
        <end position="330"/>
    </location>
</feature>
<comment type="caution">
    <text evidence="7">The sequence shown here is derived from an EMBL/GenBank/DDBJ whole genome shotgun (WGS) entry which is preliminary data.</text>
</comment>
<dbReference type="InterPro" id="IPR018247">
    <property type="entry name" value="EF_Hand_1_Ca_BS"/>
</dbReference>
<dbReference type="InterPro" id="IPR021852">
    <property type="entry name" value="DUF3456"/>
</dbReference>
<dbReference type="EMBL" id="JBGBPQ010000007">
    <property type="protein sequence ID" value="KAL1521261.1"/>
    <property type="molecule type" value="Genomic_DNA"/>
</dbReference>
<accession>A0AB34JIN2</accession>
<feature type="domain" description="EF-hand" evidence="6">
    <location>
        <begin position="193"/>
        <end position="228"/>
    </location>
</feature>
<dbReference type="AlphaFoldDB" id="A0AB34JIN2"/>
<dbReference type="InterPro" id="IPR039647">
    <property type="entry name" value="EF_hand_pair_protein_CML-like"/>
</dbReference>
<keyword evidence="1" id="KW-0479">Metal-binding</keyword>
<gene>
    <name evidence="7" type="ORF">AB1Y20_020930</name>
</gene>
<evidence type="ECO:0000256" key="4">
    <source>
        <dbReference type="SAM" id="MobiDB-lite"/>
    </source>
</evidence>
<dbReference type="Gene3D" id="1.10.238.10">
    <property type="entry name" value="EF-hand"/>
    <property type="match status" value="1"/>
</dbReference>
<dbReference type="SMART" id="SM00054">
    <property type="entry name" value="EFh"/>
    <property type="match status" value="2"/>
</dbReference>
<evidence type="ECO:0000313" key="8">
    <source>
        <dbReference type="Proteomes" id="UP001515480"/>
    </source>
</evidence>
<evidence type="ECO:0000259" key="6">
    <source>
        <dbReference type="PROSITE" id="PS50222"/>
    </source>
</evidence>
<feature type="region of interest" description="Disordered" evidence="4">
    <location>
        <begin position="206"/>
        <end position="233"/>
    </location>
</feature>
<dbReference type="PROSITE" id="PS50222">
    <property type="entry name" value="EF_HAND_2"/>
    <property type="match status" value="2"/>
</dbReference>
<feature type="compositionally biased region" description="Basic and acidic residues" evidence="4">
    <location>
        <begin position="206"/>
        <end position="222"/>
    </location>
</feature>
<proteinExistence type="predicted"/>
<dbReference type="Proteomes" id="UP001515480">
    <property type="component" value="Unassembled WGS sequence"/>
</dbReference>
<sequence length="330" mass="36452">MFRAWLLVALPPSLALRHMELETDAGKPVFNGGIAGADCNACLAVAEDLQLAMKQPFEKVDIGKDTAAAAAARQEVNRALYVAQVVDPHRCRRSMKAYDLAHRGAGAAFVRDAAAASLPVHMELNEWAKEELAQFCEVLMEEHEEILGELVLEGARGGELNLSRAICEEKLGLCGVAIEQPPEKKKDPNSRGERLKKARQVFKSMDKNKDGKLTREEVDAHSKSMGRGSPEERLAETERFLRQTDTDGDGQVNFDEYKKLWLPPKAKRTPKDGEGGVLGGFVTGAIAYVREDLWPKVQERYRTMSAVEVSILRSTLAALFVGGALLIRRR</sequence>
<dbReference type="PROSITE" id="PS00018">
    <property type="entry name" value="EF_HAND_1"/>
    <property type="match status" value="2"/>
</dbReference>
<reference evidence="7 8" key="1">
    <citation type="journal article" date="2024" name="Science">
        <title>Giant polyketide synthase enzymes in the biosynthesis of giant marine polyether toxins.</title>
        <authorList>
            <person name="Fallon T.R."/>
            <person name="Shende V.V."/>
            <person name="Wierzbicki I.H."/>
            <person name="Pendleton A.L."/>
            <person name="Watervoot N.F."/>
            <person name="Auber R.P."/>
            <person name="Gonzalez D.J."/>
            <person name="Wisecaver J.H."/>
            <person name="Moore B.S."/>
        </authorList>
    </citation>
    <scope>NUCLEOTIDE SEQUENCE [LARGE SCALE GENOMIC DNA]</scope>
    <source>
        <strain evidence="7 8">12B1</strain>
    </source>
</reference>